<dbReference type="InterPro" id="IPR003423">
    <property type="entry name" value="OMP_efflux"/>
</dbReference>
<evidence type="ECO:0000256" key="3">
    <source>
        <dbReference type="ARBA" id="ARBA00022448"/>
    </source>
</evidence>
<dbReference type="InterPro" id="IPR051906">
    <property type="entry name" value="TolC-like"/>
</dbReference>
<evidence type="ECO:0000256" key="8">
    <source>
        <dbReference type="SAM" id="SignalP"/>
    </source>
</evidence>
<dbReference type="EMBL" id="JAHCDA010000002">
    <property type="protein sequence ID" value="MBS7811366.1"/>
    <property type="molecule type" value="Genomic_DNA"/>
</dbReference>
<dbReference type="NCBIfam" id="TIGR01844">
    <property type="entry name" value="type_I_sec_TolC"/>
    <property type="match status" value="1"/>
</dbReference>
<comment type="similarity">
    <text evidence="2">Belongs to the outer membrane factor (OMF) (TC 1.B.17) family.</text>
</comment>
<evidence type="ECO:0000256" key="5">
    <source>
        <dbReference type="ARBA" id="ARBA00022692"/>
    </source>
</evidence>
<dbReference type="InterPro" id="IPR010130">
    <property type="entry name" value="T1SS_OMP_TolC"/>
</dbReference>
<keyword evidence="5" id="KW-0812">Transmembrane</keyword>
<keyword evidence="10" id="KW-1185">Reference proteome</keyword>
<comment type="subcellular location">
    <subcellularLocation>
        <location evidence="1">Cell outer membrane</location>
    </subcellularLocation>
</comment>
<accession>A0ABS5QCF1</accession>
<evidence type="ECO:0000256" key="1">
    <source>
        <dbReference type="ARBA" id="ARBA00004442"/>
    </source>
</evidence>
<evidence type="ECO:0000256" key="6">
    <source>
        <dbReference type="ARBA" id="ARBA00023136"/>
    </source>
</evidence>
<keyword evidence="4" id="KW-1134">Transmembrane beta strand</keyword>
<proteinExistence type="inferred from homology"/>
<dbReference type="PANTHER" id="PTHR30026">
    <property type="entry name" value="OUTER MEMBRANE PROTEIN TOLC"/>
    <property type="match status" value="1"/>
</dbReference>
<keyword evidence="6" id="KW-0472">Membrane</keyword>
<organism evidence="9 10">
    <name type="scientific">Roseococcus pinisoli</name>
    <dbReference type="NCBI Taxonomy" id="2835040"/>
    <lineage>
        <taxon>Bacteria</taxon>
        <taxon>Pseudomonadati</taxon>
        <taxon>Pseudomonadota</taxon>
        <taxon>Alphaproteobacteria</taxon>
        <taxon>Acetobacterales</taxon>
        <taxon>Roseomonadaceae</taxon>
        <taxon>Roseococcus</taxon>
    </lineage>
</organism>
<feature type="chain" id="PRO_5045681306" evidence="8">
    <location>
        <begin position="31"/>
        <end position="492"/>
    </location>
</feature>
<dbReference type="SUPFAM" id="SSF56954">
    <property type="entry name" value="Outer membrane efflux proteins (OEP)"/>
    <property type="match status" value="1"/>
</dbReference>
<keyword evidence="7" id="KW-0998">Cell outer membrane</keyword>
<evidence type="ECO:0000313" key="9">
    <source>
        <dbReference type="EMBL" id="MBS7811366.1"/>
    </source>
</evidence>
<dbReference type="Pfam" id="PF02321">
    <property type="entry name" value="OEP"/>
    <property type="match status" value="2"/>
</dbReference>
<gene>
    <name evidence="9" type="ORF">KHU32_10485</name>
</gene>
<name>A0ABS5QCF1_9PROT</name>
<comment type="caution">
    <text evidence="9">The sequence shown here is derived from an EMBL/GenBank/DDBJ whole genome shotgun (WGS) entry which is preliminary data.</text>
</comment>
<dbReference type="PANTHER" id="PTHR30026:SF22">
    <property type="entry name" value="OUTER MEMBRANE EFFLUX PROTEIN"/>
    <property type="match status" value="1"/>
</dbReference>
<sequence>MHKGMRFALLSATAVCGVASAILAAAPASAQTMQESLAFTYNNNPTLLAARAQLRAVDEGVPQALAGWRPTVVMAGNAGAADVRTRSQQQVFRPDGSFFWRDPAGQLSNGVIGPIPNTIRQERTSASATVTLTQPIYRGGRTVAQTRQAENTVLAQRARLLAVEQQVLGDAVQAYIGVIQNGELLRLNINNEQVLVRQLQATNERFRVGEITRTDVAQAESRLAGARATRTNSEGTLQIARATFERVVGAAPQRLTNPQPLAVPIRSAAEAQAVAIANNPNVVSALFNAASARDNIDVQMSVLLPQVSANAQAFRQDNQVSPHTRQTGGQATINLSVPIFQGGAEHSAVRQARQQAQQNITLVDEQRRLAAQNASQSWENLRSNRSQVDSVRAQIRAAEIALDGVQREAIVGSRTTLDVLNAEQELLNARTSLVNALASVVTGSYALAASIGRLTAQDLGLPVELYDMRAYYNAVRNRWVGLGDYSTVAVRR</sequence>
<keyword evidence="8" id="KW-0732">Signal</keyword>
<protein>
    <submittedName>
        <fullName evidence="9">TolC family outer membrane protein</fullName>
    </submittedName>
</protein>
<dbReference type="Proteomes" id="UP000766336">
    <property type="component" value="Unassembled WGS sequence"/>
</dbReference>
<evidence type="ECO:0000256" key="4">
    <source>
        <dbReference type="ARBA" id="ARBA00022452"/>
    </source>
</evidence>
<keyword evidence="3" id="KW-0813">Transport</keyword>
<evidence type="ECO:0000313" key="10">
    <source>
        <dbReference type="Proteomes" id="UP000766336"/>
    </source>
</evidence>
<reference evidence="9 10" key="1">
    <citation type="submission" date="2021-05" db="EMBL/GenBank/DDBJ databases">
        <title>Roseococcus sp. XZZS9, whole genome shotgun sequencing project.</title>
        <authorList>
            <person name="Zhao G."/>
            <person name="Shen L."/>
        </authorList>
    </citation>
    <scope>NUCLEOTIDE SEQUENCE [LARGE SCALE GENOMIC DNA]</scope>
    <source>
        <strain evidence="9 10">XZZS9</strain>
    </source>
</reference>
<evidence type="ECO:0000256" key="2">
    <source>
        <dbReference type="ARBA" id="ARBA00007613"/>
    </source>
</evidence>
<feature type="signal peptide" evidence="8">
    <location>
        <begin position="1"/>
        <end position="30"/>
    </location>
</feature>
<evidence type="ECO:0000256" key="7">
    <source>
        <dbReference type="ARBA" id="ARBA00023237"/>
    </source>
</evidence>
<dbReference type="Gene3D" id="1.20.1600.10">
    <property type="entry name" value="Outer membrane efflux proteins (OEP)"/>
    <property type="match status" value="1"/>
</dbReference>